<dbReference type="KEGG" id="gmw:113513782"/>
<dbReference type="GeneID" id="113513782"/>
<name>A0A6J3BVG5_GALME</name>
<dbReference type="OrthoDB" id="7110615at2759"/>
<protein>
    <submittedName>
        <fullName evidence="3 4">Alpha-tocopherol transfer protein-like</fullName>
    </submittedName>
</protein>
<evidence type="ECO:0000313" key="3">
    <source>
        <dbReference type="RefSeq" id="XP_031764376.1"/>
    </source>
</evidence>
<feature type="domain" description="CRAL-TRIO" evidence="1">
    <location>
        <begin position="164"/>
        <end position="259"/>
    </location>
</feature>
<dbReference type="PANTHER" id="PTHR10174">
    <property type="entry name" value="ALPHA-TOCOPHEROL TRANSFER PROTEIN-RELATED"/>
    <property type="match status" value="1"/>
</dbReference>
<sequence length="311" mass="36450">MAFKDAQHPLYPYTEEEKQEIRKELGLKESTIQDDIDAILDWFSKQPHLIDAGISRAIIERLLIISKGSLEKTKQKIDCFYKYRYLAPELIQNRERELCDHQKDIWTFIRQAAMPKLYKGNRVSVFKFMESDPCKFNTDALFRNTFMLGDIRLTYDYMLGDIWLLDIKEIGVGHVLRANPITMQKTAQIFQDGMGLRVAAIHVLNAPILGQTVLNFMKQFFKPKIMDRVMIHNSVEELHKYLPKRYLPKDYGGDLPSLEEFKDNYEKEFRSSKTKQYLLDCSKLVSNESKRPGSDIYDNYMSGSFKKLELD</sequence>
<dbReference type="InterPro" id="IPR036273">
    <property type="entry name" value="CRAL/TRIO_N_dom_sf"/>
</dbReference>
<proteinExistence type="predicted"/>
<dbReference type="SUPFAM" id="SSF52087">
    <property type="entry name" value="CRAL/TRIO domain"/>
    <property type="match status" value="1"/>
</dbReference>
<accession>A0A6J3BVG5</accession>
<dbReference type="CDD" id="cd00170">
    <property type="entry name" value="SEC14"/>
    <property type="match status" value="1"/>
</dbReference>
<dbReference type="SMART" id="SM00516">
    <property type="entry name" value="SEC14"/>
    <property type="match status" value="1"/>
</dbReference>
<dbReference type="InterPro" id="IPR036865">
    <property type="entry name" value="CRAL-TRIO_dom_sf"/>
</dbReference>
<dbReference type="RefSeq" id="XP_031764376.1">
    <property type="nucleotide sequence ID" value="XM_031908516.1"/>
</dbReference>
<dbReference type="GO" id="GO:0016020">
    <property type="term" value="C:membrane"/>
    <property type="evidence" value="ECO:0007669"/>
    <property type="project" value="TreeGrafter"/>
</dbReference>
<organism evidence="2 4">
    <name type="scientific">Galleria mellonella</name>
    <name type="common">Greater wax moth</name>
    <dbReference type="NCBI Taxonomy" id="7137"/>
    <lineage>
        <taxon>Eukaryota</taxon>
        <taxon>Metazoa</taxon>
        <taxon>Ecdysozoa</taxon>
        <taxon>Arthropoda</taxon>
        <taxon>Hexapoda</taxon>
        <taxon>Insecta</taxon>
        <taxon>Pterygota</taxon>
        <taxon>Neoptera</taxon>
        <taxon>Endopterygota</taxon>
        <taxon>Lepidoptera</taxon>
        <taxon>Glossata</taxon>
        <taxon>Ditrysia</taxon>
        <taxon>Pyraloidea</taxon>
        <taxon>Pyralidae</taxon>
        <taxon>Galleriinae</taxon>
        <taxon>Galleria</taxon>
    </lineage>
</organism>
<dbReference type="PROSITE" id="PS50191">
    <property type="entry name" value="CRAL_TRIO"/>
    <property type="match status" value="1"/>
</dbReference>
<dbReference type="Gene3D" id="3.40.525.10">
    <property type="entry name" value="CRAL-TRIO lipid binding domain"/>
    <property type="match status" value="1"/>
</dbReference>
<dbReference type="RefSeq" id="XP_031764377.1">
    <property type="nucleotide sequence ID" value="XM_031908517.1"/>
</dbReference>
<dbReference type="Gene3D" id="1.20.5.1200">
    <property type="entry name" value="Alpha-tocopherol transfer"/>
    <property type="match status" value="1"/>
</dbReference>
<keyword evidence="2" id="KW-1185">Reference proteome</keyword>
<reference evidence="3 4" key="1">
    <citation type="submission" date="2025-04" db="UniProtKB">
        <authorList>
            <consortium name="RefSeq"/>
        </authorList>
    </citation>
    <scope>IDENTIFICATION</scope>
    <source>
        <tissue evidence="3 4">Whole adult</tissue>
    </source>
</reference>
<evidence type="ECO:0000259" key="1">
    <source>
        <dbReference type="PROSITE" id="PS50191"/>
    </source>
</evidence>
<dbReference type="SUPFAM" id="SSF46938">
    <property type="entry name" value="CRAL/TRIO N-terminal domain"/>
    <property type="match status" value="1"/>
</dbReference>
<evidence type="ECO:0000313" key="4">
    <source>
        <dbReference type="RefSeq" id="XP_031764377.1"/>
    </source>
</evidence>
<dbReference type="AlphaFoldDB" id="A0A6J3BVG5"/>
<dbReference type="GO" id="GO:1902936">
    <property type="term" value="F:phosphatidylinositol bisphosphate binding"/>
    <property type="evidence" value="ECO:0007669"/>
    <property type="project" value="TreeGrafter"/>
</dbReference>
<evidence type="ECO:0000313" key="2">
    <source>
        <dbReference type="Proteomes" id="UP001652740"/>
    </source>
</evidence>
<dbReference type="Proteomes" id="UP001652740">
    <property type="component" value="Unplaced"/>
</dbReference>
<gene>
    <name evidence="3 4" type="primary">LOC113513782</name>
</gene>
<dbReference type="Pfam" id="PF00650">
    <property type="entry name" value="CRAL_TRIO"/>
    <property type="match status" value="1"/>
</dbReference>
<dbReference type="InterPro" id="IPR001251">
    <property type="entry name" value="CRAL-TRIO_dom"/>
</dbReference>
<dbReference type="PRINTS" id="PR00180">
    <property type="entry name" value="CRETINALDHBP"/>
</dbReference>
<dbReference type="PANTHER" id="PTHR10174:SF222">
    <property type="entry name" value="GH10083P-RELATED"/>
    <property type="match status" value="1"/>
</dbReference>